<gene>
    <name evidence="1" type="ORF">L2E82_25461</name>
</gene>
<comment type="caution">
    <text evidence="1">The sequence shown here is derived from an EMBL/GenBank/DDBJ whole genome shotgun (WGS) entry which is preliminary data.</text>
</comment>
<name>A0ACB9E3C2_CICIN</name>
<reference evidence="2" key="1">
    <citation type="journal article" date="2022" name="Mol. Ecol. Resour.">
        <title>The genomes of chicory, endive, great burdock and yacon provide insights into Asteraceae palaeo-polyploidization history and plant inulin production.</title>
        <authorList>
            <person name="Fan W."/>
            <person name="Wang S."/>
            <person name="Wang H."/>
            <person name="Wang A."/>
            <person name="Jiang F."/>
            <person name="Liu H."/>
            <person name="Zhao H."/>
            <person name="Xu D."/>
            <person name="Zhang Y."/>
        </authorList>
    </citation>
    <scope>NUCLEOTIDE SEQUENCE [LARGE SCALE GENOMIC DNA]</scope>
    <source>
        <strain evidence="2">cv. Punajuju</strain>
    </source>
</reference>
<proteinExistence type="predicted"/>
<accession>A0ACB9E3C2</accession>
<dbReference type="EMBL" id="CM042012">
    <property type="protein sequence ID" value="KAI3753409.1"/>
    <property type="molecule type" value="Genomic_DNA"/>
</dbReference>
<sequence length="139" mass="15635">MAEPTPLPLAAPASLALAAPSCESSSPETFIYDHDLVTHLQLKCIIEVNLPVLDEETSWQMSQLSSPRTFEIRIFLKEHFHDNESRKSVKKVDGDESEYDPLSSESEDDNEGRKSVEDGDESEDVDVSFESEDEDEDEE</sequence>
<reference evidence="1 2" key="2">
    <citation type="journal article" date="2022" name="Mol. Ecol. Resour.">
        <title>The genomes of chicory, endive, great burdock and yacon provide insights into Asteraceae paleo-polyploidization history and plant inulin production.</title>
        <authorList>
            <person name="Fan W."/>
            <person name="Wang S."/>
            <person name="Wang H."/>
            <person name="Wang A."/>
            <person name="Jiang F."/>
            <person name="Liu H."/>
            <person name="Zhao H."/>
            <person name="Xu D."/>
            <person name="Zhang Y."/>
        </authorList>
    </citation>
    <scope>NUCLEOTIDE SEQUENCE [LARGE SCALE GENOMIC DNA]</scope>
    <source>
        <strain evidence="2">cv. Punajuju</strain>
        <tissue evidence="1">Leaves</tissue>
    </source>
</reference>
<keyword evidence="2" id="KW-1185">Reference proteome</keyword>
<evidence type="ECO:0000313" key="2">
    <source>
        <dbReference type="Proteomes" id="UP001055811"/>
    </source>
</evidence>
<protein>
    <submittedName>
        <fullName evidence="1">Uncharacterized protein</fullName>
    </submittedName>
</protein>
<evidence type="ECO:0000313" key="1">
    <source>
        <dbReference type="EMBL" id="KAI3753409.1"/>
    </source>
</evidence>
<dbReference type="Proteomes" id="UP001055811">
    <property type="component" value="Linkage Group LG04"/>
</dbReference>
<organism evidence="1 2">
    <name type="scientific">Cichorium intybus</name>
    <name type="common">Chicory</name>
    <dbReference type="NCBI Taxonomy" id="13427"/>
    <lineage>
        <taxon>Eukaryota</taxon>
        <taxon>Viridiplantae</taxon>
        <taxon>Streptophyta</taxon>
        <taxon>Embryophyta</taxon>
        <taxon>Tracheophyta</taxon>
        <taxon>Spermatophyta</taxon>
        <taxon>Magnoliopsida</taxon>
        <taxon>eudicotyledons</taxon>
        <taxon>Gunneridae</taxon>
        <taxon>Pentapetalae</taxon>
        <taxon>asterids</taxon>
        <taxon>campanulids</taxon>
        <taxon>Asterales</taxon>
        <taxon>Asteraceae</taxon>
        <taxon>Cichorioideae</taxon>
        <taxon>Cichorieae</taxon>
        <taxon>Cichoriinae</taxon>
        <taxon>Cichorium</taxon>
    </lineage>
</organism>